<proteinExistence type="predicted"/>
<dbReference type="GO" id="GO:0047632">
    <property type="term" value="F:agmatine deiminase activity"/>
    <property type="evidence" value="ECO:0007669"/>
    <property type="project" value="TreeGrafter"/>
</dbReference>
<dbReference type="AlphaFoldDB" id="A0A096D4K7"/>
<reference evidence="2 3" key="1">
    <citation type="submission" date="2014-07" db="EMBL/GenBank/DDBJ databases">
        <authorList>
            <person name="McCorrison J."/>
            <person name="Sanka R."/>
            <person name="Torralba M."/>
            <person name="Gillis M."/>
            <person name="Haft D.H."/>
            <person name="Methe B."/>
            <person name="Sutton G."/>
            <person name="Nelson K.E."/>
        </authorList>
    </citation>
    <scope>NUCLEOTIDE SEQUENCE [LARGE SCALE GENOMIC DNA]</scope>
    <source>
        <strain evidence="2 3">DNF00058</strain>
    </source>
</reference>
<dbReference type="GO" id="GO:0009446">
    <property type="term" value="P:putrescine biosynthetic process"/>
    <property type="evidence" value="ECO:0007669"/>
    <property type="project" value="InterPro"/>
</dbReference>
<comment type="caution">
    <text evidence="2">The sequence shown here is derived from an EMBL/GenBank/DDBJ whole genome shotgun (WGS) entry which is preliminary data.</text>
</comment>
<dbReference type="Pfam" id="PF04371">
    <property type="entry name" value="PAD_porph"/>
    <property type="match status" value="1"/>
</dbReference>
<keyword evidence="3" id="KW-1185">Reference proteome</keyword>
<gene>
    <name evidence="2" type="ORF">HMPREF9302_04110</name>
</gene>
<accession>A0A096D4K7</accession>
<evidence type="ECO:0000313" key="2">
    <source>
        <dbReference type="EMBL" id="KGF52459.1"/>
    </source>
</evidence>
<dbReference type="RefSeq" id="WP_036854935.1">
    <property type="nucleotide sequence ID" value="NZ_JRNU01000012.1"/>
</dbReference>
<dbReference type="SUPFAM" id="SSF55909">
    <property type="entry name" value="Pentein"/>
    <property type="match status" value="1"/>
</dbReference>
<dbReference type="Proteomes" id="UP000029614">
    <property type="component" value="Unassembled WGS sequence"/>
</dbReference>
<evidence type="ECO:0000313" key="3">
    <source>
        <dbReference type="Proteomes" id="UP000029614"/>
    </source>
</evidence>
<organism evidence="2 3">
    <name type="scientific">Prevotella amnii DNF00058</name>
    <dbReference type="NCBI Taxonomy" id="1401066"/>
    <lineage>
        <taxon>Bacteria</taxon>
        <taxon>Pseudomonadati</taxon>
        <taxon>Bacteroidota</taxon>
        <taxon>Bacteroidia</taxon>
        <taxon>Bacteroidales</taxon>
        <taxon>Prevotellaceae</taxon>
        <taxon>Prevotella</taxon>
    </lineage>
</organism>
<keyword evidence="1" id="KW-0378">Hydrolase</keyword>
<dbReference type="InterPro" id="IPR007466">
    <property type="entry name" value="Peptidyl-Arg-deiminase_porph"/>
</dbReference>
<evidence type="ECO:0000256" key="1">
    <source>
        <dbReference type="ARBA" id="ARBA00022801"/>
    </source>
</evidence>
<dbReference type="EMBL" id="JRNU01000012">
    <property type="protein sequence ID" value="KGF52459.1"/>
    <property type="molecule type" value="Genomic_DNA"/>
</dbReference>
<dbReference type="OrthoDB" id="9808013at2"/>
<dbReference type="Gene3D" id="3.75.10.10">
    <property type="entry name" value="L-arginine/glycine Amidinotransferase, Chain A"/>
    <property type="match status" value="1"/>
</dbReference>
<sequence length="360" mass="41374">MDKNIENSFRLPAEWEQQSGIMLIMPHEDTDWEPYLKEIISTYVDIIDAITRYEDLLLITRNIKKTKELFATKLSERQIRRIIFFKCDNNDTWARDVAPISLINEDGVQRMLDFCFNGWGEKFPYEKDNKINLQMAQAGIFNAEMKSHKDFILEGGSIESDGKGTLFTTTSCLLAPHRNEPFTQKEITSYLLKNIPSKRIIWLEHGSLKGDDTDGHIDTIVRCAPNDTLLYIKCEDKNDVHYSDFKKLEVQLKTLRTLNDKPYRLLALPFPEAIYDDGERLPATYANFVILNGAVLVPTYNQPKNDAKALEIIKLAFSGYDIIGIDAQVVIRQHGSLHCLTMQLPKGIISNNKKMNTDYE</sequence>
<dbReference type="PANTHER" id="PTHR31377">
    <property type="entry name" value="AGMATINE DEIMINASE-RELATED"/>
    <property type="match status" value="1"/>
</dbReference>
<dbReference type="GO" id="GO:0004668">
    <property type="term" value="F:protein-arginine deiminase activity"/>
    <property type="evidence" value="ECO:0007669"/>
    <property type="project" value="InterPro"/>
</dbReference>
<dbReference type="PANTHER" id="PTHR31377:SF0">
    <property type="entry name" value="AGMATINE DEIMINASE-RELATED"/>
    <property type="match status" value="1"/>
</dbReference>
<protein>
    <submittedName>
        <fullName evidence="2">Peptidyl-arginine deiminase</fullName>
    </submittedName>
</protein>
<name>A0A096D4K7_9BACT</name>